<reference evidence="3 4" key="1">
    <citation type="submission" date="2019-03" db="EMBL/GenBank/DDBJ databases">
        <title>Genomic Encyclopedia of Type Strains, Phase IV (KMG-IV): sequencing the most valuable type-strain genomes for metagenomic binning, comparative biology and taxonomic classification.</title>
        <authorList>
            <person name="Goeker M."/>
        </authorList>
    </citation>
    <scope>NUCLEOTIDE SEQUENCE [LARGE SCALE GENOMIC DNA]</scope>
    <source>
        <strain evidence="3 4">DSM 46831</strain>
    </source>
</reference>
<keyword evidence="2" id="KW-0820">tRNA-binding</keyword>
<dbReference type="InterPro" id="IPR003732">
    <property type="entry name" value="Daa-tRNA_deacyls_DTD"/>
</dbReference>
<dbReference type="CDD" id="cd00563">
    <property type="entry name" value="Dtyr_deacylase"/>
    <property type="match status" value="1"/>
</dbReference>
<comment type="subunit">
    <text evidence="2">Homodimer.</text>
</comment>
<protein>
    <recommendedName>
        <fullName evidence="2">D-aminoacyl-tRNA deacylase</fullName>
        <shortName evidence="2">DTD</shortName>
        <ecNumber evidence="2">3.1.1.96</ecNumber>
    </recommendedName>
    <alternativeName>
        <fullName evidence="2">Gly-tRNA(Ala) deacylase</fullName>
        <ecNumber evidence="2">3.1.1.-</ecNumber>
    </alternativeName>
</protein>
<dbReference type="PANTHER" id="PTHR10472:SF5">
    <property type="entry name" value="D-AMINOACYL-TRNA DEACYLASE 1"/>
    <property type="match status" value="1"/>
</dbReference>
<keyword evidence="2" id="KW-0694">RNA-binding</keyword>
<gene>
    <name evidence="2" type="primary">dtd</name>
    <name evidence="3" type="ORF">EDD57_12520</name>
</gene>
<dbReference type="FunFam" id="3.50.80.10:FF:000001">
    <property type="entry name" value="D-aminoacyl-tRNA deacylase"/>
    <property type="match status" value="1"/>
</dbReference>
<name>A0A4R2RQ74_9BACL</name>
<comment type="similarity">
    <text evidence="1 2">Belongs to the DTD family.</text>
</comment>
<dbReference type="InterPro" id="IPR023509">
    <property type="entry name" value="DTD-like_sf"/>
</dbReference>
<comment type="catalytic activity">
    <reaction evidence="2">
        <text>a D-aminoacyl-tRNA + H2O = a tRNA + a D-alpha-amino acid + H(+)</text>
        <dbReference type="Rhea" id="RHEA:13953"/>
        <dbReference type="Rhea" id="RHEA-COMP:10123"/>
        <dbReference type="Rhea" id="RHEA-COMP:10124"/>
        <dbReference type="ChEBI" id="CHEBI:15377"/>
        <dbReference type="ChEBI" id="CHEBI:15378"/>
        <dbReference type="ChEBI" id="CHEBI:59871"/>
        <dbReference type="ChEBI" id="CHEBI:78442"/>
        <dbReference type="ChEBI" id="CHEBI:79333"/>
        <dbReference type="EC" id="3.1.1.96"/>
    </reaction>
</comment>
<dbReference type="PANTHER" id="PTHR10472">
    <property type="entry name" value="D-TYROSYL-TRNA TYR DEACYLASE"/>
    <property type="match status" value="1"/>
</dbReference>
<dbReference type="Pfam" id="PF02580">
    <property type="entry name" value="Tyr_Deacylase"/>
    <property type="match status" value="1"/>
</dbReference>
<dbReference type="AlphaFoldDB" id="A0A4R2RQ74"/>
<dbReference type="GO" id="GO:0000049">
    <property type="term" value="F:tRNA binding"/>
    <property type="evidence" value="ECO:0007669"/>
    <property type="project" value="UniProtKB-UniRule"/>
</dbReference>
<evidence type="ECO:0000256" key="1">
    <source>
        <dbReference type="ARBA" id="ARBA00009673"/>
    </source>
</evidence>
<comment type="catalytic activity">
    <reaction evidence="2">
        <text>glycyl-tRNA(Ala) + H2O = tRNA(Ala) + glycine + H(+)</text>
        <dbReference type="Rhea" id="RHEA:53744"/>
        <dbReference type="Rhea" id="RHEA-COMP:9657"/>
        <dbReference type="Rhea" id="RHEA-COMP:13640"/>
        <dbReference type="ChEBI" id="CHEBI:15377"/>
        <dbReference type="ChEBI" id="CHEBI:15378"/>
        <dbReference type="ChEBI" id="CHEBI:57305"/>
        <dbReference type="ChEBI" id="CHEBI:78442"/>
        <dbReference type="ChEBI" id="CHEBI:78522"/>
    </reaction>
</comment>
<keyword evidence="2" id="KW-0963">Cytoplasm</keyword>
<feature type="short sequence motif" description="Gly-cisPro motif, important for rejection of L-amino acids" evidence="2">
    <location>
        <begin position="137"/>
        <end position="138"/>
    </location>
</feature>
<comment type="caution">
    <text evidence="3">The sequence shown here is derived from an EMBL/GenBank/DDBJ whole genome shotgun (WGS) entry which is preliminary data.</text>
</comment>
<comment type="subcellular location">
    <subcellularLocation>
        <location evidence="2">Cytoplasm</location>
    </subcellularLocation>
</comment>
<evidence type="ECO:0000256" key="2">
    <source>
        <dbReference type="HAMAP-Rule" id="MF_00518"/>
    </source>
</evidence>
<dbReference type="GO" id="GO:0106026">
    <property type="term" value="F:Gly-tRNA(Ala) deacylase activity"/>
    <property type="evidence" value="ECO:0007669"/>
    <property type="project" value="UniProtKB-UniRule"/>
</dbReference>
<keyword evidence="4" id="KW-1185">Reference proteome</keyword>
<evidence type="ECO:0000313" key="4">
    <source>
        <dbReference type="Proteomes" id="UP000294746"/>
    </source>
</evidence>
<dbReference type="GO" id="GO:0005737">
    <property type="term" value="C:cytoplasm"/>
    <property type="evidence" value="ECO:0007669"/>
    <property type="project" value="UniProtKB-SubCell"/>
</dbReference>
<organism evidence="3 4">
    <name type="scientific">Baia soyae</name>
    <dbReference type="NCBI Taxonomy" id="1544746"/>
    <lineage>
        <taxon>Bacteria</taxon>
        <taxon>Bacillati</taxon>
        <taxon>Bacillota</taxon>
        <taxon>Bacilli</taxon>
        <taxon>Bacillales</taxon>
        <taxon>Thermoactinomycetaceae</taxon>
        <taxon>Baia</taxon>
    </lineage>
</organism>
<dbReference type="GO" id="GO:0043908">
    <property type="term" value="F:Ser(Gly)-tRNA(Ala) hydrolase activity"/>
    <property type="evidence" value="ECO:0007669"/>
    <property type="project" value="UniProtKB-UniRule"/>
</dbReference>
<comment type="function">
    <text evidence="2">An aminoacyl-tRNA editing enzyme that deacylates mischarged D-aminoacyl-tRNAs. Also deacylates mischarged glycyl-tRNA(Ala), protecting cells against glycine mischarging by AlaRS. Acts via tRNA-based rather than protein-based catalysis; rejects L-amino acids rather than detecting D-amino acids in the active site. By recycling D-aminoacyl-tRNA to D-amino acids and free tRNA molecules, this enzyme counteracts the toxicity associated with the formation of D-aminoacyl-tRNA entities in vivo and helps enforce protein L-homochirality.</text>
</comment>
<dbReference type="HAMAP" id="MF_00518">
    <property type="entry name" value="Deacylase_Dtd"/>
    <property type="match status" value="1"/>
</dbReference>
<accession>A0A4R2RQ74</accession>
<sequence>MRVVIQRVSKASVTVEEQVVGAIDQGLLLLVGITEHDGEEEIQTLAEKVVHLRIFEDEEGKMNKSLLDLGGSILSVSQFTLYGDCRKGRRPSFMAAARPELAQPLYEKFNEQLRYLGVEVQTGIFGAMMDVSLHNDGPVTILLDSNDLIKKKFS</sequence>
<keyword evidence="2" id="KW-0378">Hydrolase</keyword>
<dbReference type="SUPFAM" id="SSF69500">
    <property type="entry name" value="DTD-like"/>
    <property type="match status" value="1"/>
</dbReference>
<dbReference type="RefSeq" id="WP_131849108.1">
    <property type="nucleotide sequence ID" value="NZ_SLXV01000025.1"/>
</dbReference>
<dbReference type="OrthoDB" id="9801395at2"/>
<dbReference type="EMBL" id="SLXV01000025">
    <property type="protein sequence ID" value="TCP66270.1"/>
    <property type="molecule type" value="Genomic_DNA"/>
</dbReference>
<dbReference type="Proteomes" id="UP000294746">
    <property type="component" value="Unassembled WGS sequence"/>
</dbReference>
<comment type="domain">
    <text evidence="2">A Gly-cisPro motif from one monomer fits into the active site of the other monomer to allow specific chiral rejection of L-amino acids.</text>
</comment>
<dbReference type="GO" id="GO:0051500">
    <property type="term" value="F:D-tyrosyl-tRNA(Tyr) deacylase activity"/>
    <property type="evidence" value="ECO:0007669"/>
    <property type="project" value="TreeGrafter"/>
</dbReference>
<dbReference type="GO" id="GO:0019478">
    <property type="term" value="P:D-amino acid catabolic process"/>
    <property type="evidence" value="ECO:0007669"/>
    <property type="project" value="UniProtKB-UniRule"/>
</dbReference>
<dbReference type="NCBIfam" id="TIGR00256">
    <property type="entry name" value="D-aminoacyl-tRNA deacylase"/>
    <property type="match status" value="1"/>
</dbReference>
<dbReference type="EC" id="3.1.1.-" evidence="2"/>
<proteinExistence type="inferred from homology"/>
<evidence type="ECO:0000313" key="3">
    <source>
        <dbReference type="EMBL" id="TCP66270.1"/>
    </source>
</evidence>
<dbReference type="EC" id="3.1.1.96" evidence="2"/>
<dbReference type="Gene3D" id="3.50.80.10">
    <property type="entry name" value="D-tyrosyl-tRNA(Tyr) deacylase"/>
    <property type="match status" value="1"/>
</dbReference>